<feature type="domain" description="HTH lysR-type" evidence="5">
    <location>
        <begin position="1"/>
        <end position="58"/>
    </location>
</feature>
<sequence length="294" mass="33808">MTIRHLKIFILVATCGKMRQAAEALYISQPAVSQAIKELEAYYNVKLFERLTQKLYLTEEGTKLLHHARYVVDSFDNLDLMMKKQGISPKLRIGGSVSVGTFLLNDVIDQMERAVKDLEFKVVVHNTSTIETLIENGQLDVAIVEGTIVCDELIELPIYKDELVIIVGKGHPLYHKERVTLEELKDTVWIGREEGSMNRNQYEQLLADKNYIIKHKWICTNTETIKQTVSRGRGLAILSKMLIQKEISEGILRILTLDDLHVTRDIKLIYHKDKFISPLLQTFIEICQHLYKSI</sequence>
<reference evidence="6" key="2">
    <citation type="submission" date="2021-04" db="EMBL/GenBank/DDBJ databases">
        <authorList>
            <person name="Gilroy R."/>
        </authorList>
    </citation>
    <scope>NUCLEOTIDE SEQUENCE</scope>
    <source>
        <strain evidence="6">B5-657</strain>
    </source>
</reference>
<accession>A0A9E2KEQ0</accession>
<evidence type="ECO:0000259" key="5">
    <source>
        <dbReference type="PROSITE" id="PS50931"/>
    </source>
</evidence>
<dbReference type="Pfam" id="PF03466">
    <property type="entry name" value="LysR_substrate"/>
    <property type="match status" value="1"/>
</dbReference>
<keyword evidence="2" id="KW-0805">Transcription regulation</keyword>
<name>A0A9E2KEQ0_9FIRM</name>
<dbReference type="Pfam" id="PF00126">
    <property type="entry name" value="HTH_1"/>
    <property type="match status" value="1"/>
</dbReference>
<dbReference type="GO" id="GO:0000976">
    <property type="term" value="F:transcription cis-regulatory region binding"/>
    <property type="evidence" value="ECO:0007669"/>
    <property type="project" value="TreeGrafter"/>
</dbReference>
<dbReference type="PROSITE" id="PS50931">
    <property type="entry name" value="HTH_LYSR"/>
    <property type="match status" value="1"/>
</dbReference>
<protein>
    <submittedName>
        <fullName evidence="6">LysR family transcriptional regulator</fullName>
    </submittedName>
</protein>
<proteinExistence type="inferred from homology"/>
<dbReference type="Gene3D" id="1.10.10.10">
    <property type="entry name" value="Winged helix-like DNA-binding domain superfamily/Winged helix DNA-binding domain"/>
    <property type="match status" value="1"/>
</dbReference>
<comment type="caution">
    <text evidence="6">The sequence shown here is derived from an EMBL/GenBank/DDBJ whole genome shotgun (WGS) entry which is preliminary data.</text>
</comment>
<comment type="similarity">
    <text evidence="1">Belongs to the LysR transcriptional regulatory family.</text>
</comment>
<evidence type="ECO:0000313" key="7">
    <source>
        <dbReference type="Proteomes" id="UP000824229"/>
    </source>
</evidence>
<evidence type="ECO:0000256" key="2">
    <source>
        <dbReference type="ARBA" id="ARBA00023015"/>
    </source>
</evidence>
<reference evidence="6" key="1">
    <citation type="journal article" date="2021" name="PeerJ">
        <title>Extensive microbial diversity within the chicken gut microbiome revealed by metagenomics and culture.</title>
        <authorList>
            <person name="Gilroy R."/>
            <person name="Ravi A."/>
            <person name="Getino M."/>
            <person name="Pursley I."/>
            <person name="Horton D.L."/>
            <person name="Alikhan N.F."/>
            <person name="Baker D."/>
            <person name="Gharbi K."/>
            <person name="Hall N."/>
            <person name="Watson M."/>
            <person name="Adriaenssens E.M."/>
            <person name="Foster-Nyarko E."/>
            <person name="Jarju S."/>
            <person name="Secka A."/>
            <person name="Antonio M."/>
            <person name="Oren A."/>
            <person name="Chaudhuri R.R."/>
            <person name="La Ragione R."/>
            <person name="Hildebrand F."/>
            <person name="Pallen M.J."/>
        </authorList>
    </citation>
    <scope>NUCLEOTIDE SEQUENCE</scope>
    <source>
        <strain evidence="6">B5-657</strain>
    </source>
</reference>
<dbReference type="Gene3D" id="3.40.190.10">
    <property type="entry name" value="Periplasmic binding protein-like II"/>
    <property type="match status" value="2"/>
</dbReference>
<evidence type="ECO:0000256" key="3">
    <source>
        <dbReference type="ARBA" id="ARBA00023125"/>
    </source>
</evidence>
<dbReference type="InterPro" id="IPR000847">
    <property type="entry name" value="LysR_HTH_N"/>
</dbReference>
<dbReference type="InterPro" id="IPR036390">
    <property type="entry name" value="WH_DNA-bd_sf"/>
</dbReference>
<dbReference type="SUPFAM" id="SSF46785">
    <property type="entry name" value="Winged helix' DNA-binding domain"/>
    <property type="match status" value="1"/>
</dbReference>
<dbReference type="AlphaFoldDB" id="A0A9E2KEQ0"/>
<dbReference type="InterPro" id="IPR005119">
    <property type="entry name" value="LysR_subst-bd"/>
</dbReference>
<dbReference type="PANTHER" id="PTHR30126:SF39">
    <property type="entry name" value="HTH-TYPE TRANSCRIPTIONAL REGULATOR CYSL"/>
    <property type="match status" value="1"/>
</dbReference>
<dbReference type="InterPro" id="IPR036388">
    <property type="entry name" value="WH-like_DNA-bd_sf"/>
</dbReference>
<dbReference type="PANTHER" id="PTHR30126">
    <property type="entry name" value="HTH-TYPE TRANSCRIPTIONAL REGULATOR"/>
    <property type="match status" value="1"/>
</dbReference>
<dbReference type="SUPFAM" id="SSF53850">
    <property type="entry name" value="Periplasmic binding protein-like II"/>
    <property type="match status" value="1"/>
</dbReference>
<dbReference type="FunFam" id="1.10.10.10:FF:000001">
    <property type="entry name" value="LysR family transcriptional regulator"/>
    <property type="match status" value="1"/>
</dbReference>
<dbReference type="Proteomes" id="UP000824229">
    <property type="component" value="Unassembled WGS sequence"/>
</dbReference>
<dbReference type="GO" id="GO:0003700">
    <property type="term" value="F:DNA-binding transcription factor activity"/>
    <property type="evidence" value="ECO:0007669"/>
    <property type="project" value="InterPro"/>
</dbReference>
<evidence type="ECO:0000256" key="1">
    <source>
        <dbReference type="ARBA" id="ARBA00009437"/>
    </source>
</evidence>
<organism evidence="6 7">
    <name type="scientific">Candidatus Cellulosilyticum pullistercoris</name>
    <dbReference type="NCBI Taxonomy" id="2838521"/>
    <lineage>
        <taxon>Bacteria</taxon>
        <taxon>Bacillati</taxon>
        <taxon>Bacillota</taxon>
        <taxon>Clostridia</taxon>
        <taxon>Lachnospirales</taxon>
        <taxon>Cellulosilyticaceae</taxon>
        <taxon>Cellulosilyticum</taxon>
    </lineage>
</organism>
<keyword evidence="4" id="KW-0804">Transcription</keyword>
<keyword evidence="3" id="KW-0238">DNA-binding</keyword>
<gene>
    <name evidence="6" type="ORF">H9872_10435</name>
</gene>
<dbReference type="PRINTS" id="PR00039">
    <property type="entry name" value="HTHLYSR"/>
</dbReference>
<evidence type="ECO:0000256" key="4">
    <source>
        <dbReference type="ARBA" id="ARBA00023163"/>
    </source>
</evidence>
<dbReference type="EMBL" id="JAHLFQ010000246">
    <property type="protein sequence ID" value="MBU3805152.1"/>
    <property type="molecule type" value="Genomic_DNA"/>
</dbReference>
<evidence type="ECO:0000313" key="6">
    <source>
        <dbReference type="EMBL" id="MBU3805152.1"/>
    </source>
</evidence>